<gene>
    <name evidence="4" type="ORF">CAL19_00085</name>
</gene>
<sequence>MTATTLIQNADTVVAWDDSRQSHVYMRNTDVAFRDGQIVHVGPGYAAGPDCEMVDGRGMMVMPGLVDIHSHLVHEPINKGYTDETGSAGLYNSNLYEYMPTMEGDDEAAPHQLTLACAELLMSGVTTVVDMSVAHEQWIDILAKSGLRAYVTPMFRSARWFTRNGHVVEYEWNEKAGYQGLERALQLIELAQKHESGRLEGMLCPAQIDTCTADLLRDSHAEARRRKIGWQTHAAQSLPEFHEITRRHGLTPVQWLHSLGVLDPASIVGHGIFVDDHPNTHWSTATDLPILAETGASVAHCPTVFMRRGMALRDFGRYRRAGINLGIGTDTYPHNMIEEMRHVGYLARLMAQTPRATTTGDVFHAATVGGAQALGRTDIGRIAVGARADIVMVDMTHHLMRPSRDPVRSLVYAAADRAVHTVYIDGRRVVHKGEVDSLDYRNAAAEVDEAQRRAEALVPERDLVAGRTAQEMSPLSFDVV</sequence>
<name>A0A261RS17_9BORD</name>
<dbReference type="InterPro" id="IPR006680">
    <property type="entry name" value="Amidohydro-rel"/>
</dbReference>
<dbReference type="InterPro" id="IPR011059">
    <property type="entry name" value="Metal-dep_hydrolase_composite"/>
</dbReference>
<evidence type="ECO:0000256" key="1">
    <source>
        <dbReference type="ARBA" id="ARBA00006745"/>
    </source>
</evidence>
<keyword evidence="5" id="KW-1185">Reference proteome</keyword>
<organism evidence="4 5">
    <name type="scientific">Bordetella genomosp. 7</name>
    <dbReference type="NCBI Taxonomy" id="1416805"/>
    <lineage>
        <taxon>Bacteria</taxon>
        <taxon>Pseudomonadati</taxon>
        <taxon>Pseudomonadota</taxon>
        <taxon>Betaproteobacteria</taxon>
        <taxon>Burkholderiales</taxon>
        <taxon>Alcaligenaceae</taxon>
        <taxon>Bordetella</taxon>
    </lineage>
</organism>
<evidence type="ECO:0000313" key="4">
    <source>
        <dbReference type="EMBL" id="OZI27577.1"/>
    </source>
</evidence>
<dbReference type="SUPFAM" id="SSF51556">
    <property type="entry name" value="Metallo-dependent hydrolases"/>
    <property type="match status" value="1"/>
</dbReference>
<keyword evidence="2 4" id="KW-0378">Hydrolase</keyword>
<dbReference type="Pfam" id="PF01979">
    <property type="entry name" value="Amidohydro_1"/>
    <property type="match status" value="1"/>
</dbReference>
<dbReference type="GO" id="GO:0016810">
    <property type="term" value="F:hydrolase activity, acting on carbon-nitrogen (but not peptide) bonds"/>
    <property type="evidence" value="ECO:0007669"/>
    <property type="project" value="InterPro"/>
</dbReference>
<dbReference type="AlphaFoldDB" id="A0A261RS17"/>
<dbReference type="PANTHER" id="PTHR43794:SF11">
    <property type="entry name" value="AMIDOHYDROLASE-RELATED DOMAIN-CONTAINING PROTEIN"/>
    <property type="match status" value="1"/>
</dbReference>
<comment type="similarity">
    <text evidence="1">Belongs to the metallo-dependent hydrolases superfamily. ATZ/TRZ family.</text>
</comment>
<dbReference type="OrthoDB" id="9807210at2"/>
<protein>
    <submittedName>
        <fullName evidence="4">N-ethylammeline chlorohydrolase</fullName>
    </submittedName>
</protein>
<dbReference type="SUPFAM" id="SSF51338">
    <property type="entry name" value="Composite domain of metallo-dependent hydrolases"/>
    <property type="match status" value="1"/>
</dbReference>
<dbReference type="EMBL" id="NEVK01000001">
    <property type="protein sequence ID" value="OZI27577.1"/>
    <property type="molecule type" value="Genomic_DNA"/>
</dbReference>
<evidence type="ECO:0000256" key="2">
    <source>
        <dbReference type="ARBA" id="ARBA00022801"/>
    </source>
</evidence>
<feature type="domain" description="Amidohydrolase-related" evidence="3">
    <location>
        <begin position="60"/>
        <end position="429"/>
    </location>
</feature>
<proteinExistence type="inferred from homology"/>
<evidence type="ECO:0000313" key="5">
    <source>
        <dbReference type="Proteomes" id="UP000216947"/>
    </source>
</evidence>
<dbReference type="PANTHER" id="PTHR43794">
    <property type="entry name" value="AMINOHYDROLASE SSNA-RELATED"/>
    <property type="match status" value="1"/>
</dbReference>
<accession>A0A261RS17</accession>
<reference evidence="5" key="1">
    <citation type="submission" date="2017-05" db="EMBL/GenBank/DDBJ databases">
        <title>Complete and WGS of Bordetella genogroups.</title>
        <authorList>
            <person name="Spilker T."/>
            <person name="Lipuma J."/>
        </authorList>
    </citation>
    <scope>NUCLEOTIDE SEQUENCE [LARGE SCALE GENOMIC DNA]</scope>
    <source>
        <strain evidence="5">AU18089</strain>
    </source>
</reference>
<dbReference type="Proteomes" id="UP000216947">
    <property type="component" value="Unassembled WGS sequence"/>
</dbReference>
<evidence type="ECO:0000259" key="3">
    <source>
        <dbReference type="Pfam" id="PF01979"/>
    </source>
</evidence>
<comment type="caution">
    <text evidence="4">The sequence shown here is derived from an EMBL/GenBank/DDBJ whole genome shotgun (WGS) entry which is preliminary data.</text>
</comment>
<dbReference type="RefSeq" id="WP_026639491.1">
    <property type="nucleotide sequence ID" value="NZ_NEVI01000023.1"/>
</dbReference>
<dbReference type="Gene3D" id="3.20.20.140">
    <property type="entry name" value="Metal-dependent hydrolases"/>
    <property type="match status" value="1"/>
</dbReference>
<dbReference type="InterPro" id="IPR050287">
    <property type="entry name" value="MTA/SAH_deaminase"/>
</dbReference>
<dbReference type="InterPro" id="IPR032466">
    <property type="entry name" value="Metal_Hydrolase"/>
</dbReference>
<dbReference type="Gene3D" id="2.30.40.10">
    <property type="entry name" value="Urease, subunit C, domain 1"/>
    <property type="match status" value="1"/>
</dbReference>